<keyword evidence="2" id="KW-1185">Reference proteome</keyword>
<organism evidence="1 2">
    <name type="scientific">Brassica oleracea var. oleracea</name>
    <dbReference type="NCBI Taxonomy" id="109376"/>
    <lineage>
        <taxon>Eukaryota</taxon>
        <taxon>Viridiplantae</taxon>
        <taxon>Streptophyta</taxon>
        <taxon>Embryophyta</taxon>
        <taxon>Tracheophyta</taxon>
        <taxon>Spermatophyta</taxon>
        <taxon>Magnoliopsida</taxon>
        <taxon>eudicotyledons</taxon>
        <taxon>Gunneridae</taxon>
        <taxon>Pentapetalae</taxon>
        <taxon>rosids</taxon>
        <taxon>malvids</taxon>
        <taxon>Brassicales</taxon>
        <taxon>Brassicaceae</taxon>
        <taxon>Brassiceae</taxon>
        <taxon>Brassica</taxon>
    </lineage>
</organism>
<dbReference type="PANTHER" id="PTHR45903">
    <property type="entry name" value="GLUTAMATE-RICH WD REPEAT-CONTAINING PROTEIN 1"/>
    <property type="match status" value="1"/>
</dbReference>
<evidence type="ECO:0000313" key="1">
    <source>
        <dbReference type="EnsemblPlants" id="Bo5g034490.1"/>
    </source>
</evidence>
<dbReference type="GO" id="GO:0005730">
    <property type="term" value="C:nucleolus"/>
    <property type="evidence" value="ECO:0007669"/>
    <property type="project" value="TreeGrafter"/>
</dbReference>
<dbReference type="eggNOG" id="KOG0302">
    <property type="taxonomic scope" value="Eukaryota"/>
</dbReference>
<dbReference type="InterPro" id="IPR015943">
    <property type="entry name" value="WD40/YVTN_repeat-like_dom_sf"/>
</dbReference>
<dbReference type="PANTHER" id="PTHR45903:SF2">
    <property type="entry name" value="BNAA07G09700D PROTEIN"/>
    <property type="match status" value="1"/>
</dbReference>
<sequence>MRWKKRAVESIGGIKTLHLTDKKLLFYRLFATSSTVSPLLKEFEIFVWDVRVGKSHALAFKAQKDVNVISSNRFFCQASSGNKQLTIWDLSLEKDEEAKAEFKAYTKEQLSKLKRLKTCLLSFLSFTRIWDLSLEKDEEEKAEFKAYTKEQLSKLKRLKTCLLSFLSFTRDKDLKELHWHNQIPGMIISIASDGFNSFDALQHVEHPS</sequence>
<name>A0A0D3CC43_BRAOL</name>
<dbReference type="STRING" id="109376.A0A0D3CC43"/>
<dbReference type="InterPro" id="IPR051972">
    <property type="entry name" value="Glutamate-rich_WD_repeat"/>
</dbReference>
<dbReference type="HOGENOM" id="CLU_1322541_0_0_1"/>
<evidence type="ECO:0000313" key="2">
    <source>
        <dbReference type="Proteomes" id="UP000032141"/>
    </source>
</evidence>
<dbReference type="GO" id="GO:0042254">
    <property type="term" value="P:ribosome biogenesis"/>
    <property type="evidence" value="ECO:0007669"/>
    <property type="project" value="TreeGrafter"/>
</dbReference>
<reference evidence="1 2" key="1">
    <citation type="journal article" date="2014" name="Genome Biol.">
        <title>Transcriptome and methylome profiling reveals relics of genome dominance in the mesopolyploid Brassica oleracea.</title>
        <authorList>
            <person name="Parkin I.A."/>
            <person name="Koh C."/>
            <person name="Tang H."/>
            <person name="Robinson S.J."/>
            <person name="Kagale S."/>
            <person name="Clarke W.E."/>
            <person name="Town C.D."/>
            <person name="Nixon J."/>
            <person name="Krishnakumar V."/>
            <person name="Bidwell S.L."/>
            <person name="Denoeud F."/>
            <person name="Belcram H."/>
            <person name="Links M.G."/>
            <person name="Just J."/>
            <person name="Clarke C."/>
            <person name="Bender T."/>
            <person name="Huebert T."/>
            <person name="Mason A.S."/>
            <person name="Pires J.C."/>
            <person name="Barker G."/>
            <person name="Moore J."/>
            <person name="Walley P.G."/>
            <person name="Manoli S."/>
            <person name="Batley J."/>
            <person name="Edwards D."/>
            <person name="Nelson M.N."/>
            <person name="Wang X."/>
            <person name="Paterson A.H."/>
            <person name="King G."/>
            <person name="Bancroft I."/>
            <person name="Chalhoub B."/>
            <person name="Sharpe A.G."/>
        </authorList>
    </citation>
    <scope>NUCLEOTIDE SEQUENCE</scope>
    <source>
        <strain evidence="1 2">cv. TO1000</strain>
    </source>
</reference>
<dbReference type="EnsemblPlants" id="Bo5g034490.1">
    <property type="protein sequence ID" value="Bo5g034490.1"/>
    <property type="gene ID" value="Bo5g034490"/>
</dbReference>
<accession>A0A0D3CC43</accession>
<protein>
    <submittedName>
        <fullName evidence="1">Uncharacterized protein</fullName>
    </submittedName>
</protein>
<dbReference type="Gramene" id="Bo5g034490.1">
    <property type="protein sequence ID" value="Bo5g034490.1"/>
    <property type="gene ID" value="Bo5g034490"/>
</dbReference>
<dbReference type="AlphaFoldDB" id="A0A0D3CC43"/>
<dbReference type="Gene3D" id="2.130.10.10">
    <property type="entry name" value="YVTN repeat-like/Quinoprotein amine dehydrogenase"/>
    <property type="match status" value="1"/>
</dbReference>
<dbReference type="Proteomes" id="UP000032141">
    <property type="component" value="Chromosome C5"/>
</dbReference>
<reference evidence="1" key="2">
    <citation type="submission" date="2015-03" db="UniProtKB">
        <authorList>
            <consortium name="EnsemblPlants"/>
        </authorList>
    </citation>
    <scope>IDENTIFICATION</scope>
</reference>
<proteinExistence type="predicted"/>